<dbReference type="STRING" id="868131.MSWAN_1662"/>
<keyword evidence="2" id="KW-1185">Reference proteome</keyword>
<name>F6D2U4_METPW</name>
<dbReference type="HOGENOM" id="CLU_2581474_0_0_2"/>
<dbReference type="Proteomes" id="UP000009231">
    <property type="component" value="Chromosome"/>
</dbReference>
<proteinExistence type="predicted"/>
<dbReference type="KEGG" id="mew:MSWAN_1662"/>
<gene>
    <name evidence="1" type="ordered locus">MSWAN_1662</name>
</gene>
<accession>F6D2U4</accession>
<dbReference type="EMBL" id="CP002772">
    <property type="protein sequence ID" value="AEG18673.1"/>
    <property type="molecule type" value="Genomic_DNA"/>
</dbReference>
<evidence type="ECO:0000313" key="2">
    <source>
        <dbReference type="Proteomes" id="UP000009231"/>
    </source>
</evidence>
<sequence>MPSKEKRDWMNQNEENPCPYCYRPWNSSEVTRNSLDFNADTEEFSVGVEWCCPICQKKSKGQIRIIVTDEYKGITVFEGR</sequence>
<evidence type="ECO:0000313" key="1">
    <source>
        <dbReference type="EMBL" id="AEG18673.1"/>
    </source>
</evidence>
<reference evidence="1 2" key="1">
    <citation type="journal article" date="2014" name="Int. J. Syst. Evol. Microbiol.">
        <title>Methanobacterium paludis sp. nov. and a novel strain of Methanobacterium lacus isolated from northern peatlands.</title>
        <authorList>
            <person name="Cadillo-Quiroz H."/>
            <person name="Brauer S.L."/>
            <person name="Goodson N."/>
            <person name="Yavitt J.B."/>
            <person name="Zinder S.H."/>
        </authorList>
    </citation>
    <scope>NUCLEOTIDE SEQUENCE [LARGE SCALE GENOMIC DNA]</scope>
    <source>
        <strain evidence="2">DSM 25820 / JCM 18151 / SWAN1</strain>
    </source>
</reference>
<organism evidence="1 2">
    <name type="scientific">Methanobacterium paludis (strain DSM 25820 / JCM 18151 / SWAN1)</name>
    <dbReference type="NCBI Taxonomy" id="868131"/>
    <lineage>
        <taxon>Archaea</taxon>
        <taxon>Methanobacteriati</taxon>
        <taxon>Methanobacteriota</taxon>
        <taxon>Methanomada group</taxon>
        <taxon>Methanobacteria</taxon>
        <taxon>Methanobacteriales</taxon>
        <taxon>Methanobacteriaceae</taxon>
        <taxon>Methanobacterium</taxon>
    </lineage>
</organism>
<protein>
    <submittedName>
        <fullName evidence="1">Uncharacterized protein</fullName>
    </submittedName>
</protein>
<dbReference type="AlphaFoldDB" id="F6D2U4"/>